<dbReference type="Pfam" id="PF12973">
    <property type="entry name" value="Cupin_7"/>
    <property type="match status" value="1"/>
</dbReference>
<dbReference type="InterPro" id="IPR012807">
    <property type="entry name" value="Anti-sigma_ChrR"/>
</dbReference>
<protein>
    <submittedName>
        <fullName evidence="2">Anti-sigma-E factor ChrR</fullName>
    </submittedName>
</protein>
<organism evidence="2 3">
    <name type="scientific">Candidatus Terasakiella magnetica</name>
    <dbReference type="NCBI Taxonomy" id="1867952"/>
    <lineage>
        <taxon>Bacteria</taxon>
        <taxon>Pseudomonadati</taxon>
        <taxon>Pseudomonadota</taxon>
        <taxon>Alphaproteobacteria</taxon>
        <taxon>Rhodospirillales</taxon>
        <taxon>Terasakiellaceae</taxon>
        <taxon>Terasakiella</taxon>
    </lineage>
</organism>
<gene>
    <name evidence="2" type="primary">chrR</name>
    <name evidence="2" type="ORF">MTBPR1_210002</name>
</gene>
<dbReference type="OrthoDB" id="2988517at2"/>
<dbReference type="InterPro" id="IPR014710">
    <property type="entry name" value="RmlC-like_jellyroll"/>
</dbReference>
<dbReference type="NCBIfam" id="TIGR02451">
    <property type="entry name" value="anti_sig_ChrR"/>
    <property type="match status" value="1"/>
</dbReference>
<dbReference type="SUPFAM" id="SSF51182">
    <property type="entry name" value="RmlC-like cupins"/>
    <property type="match status" value="1"/>
</dbReference>
<evidence type="ECO:0000313" key="3">
    <source>
        <dbReference type="Proteomes" id="UP000231658"/>
    </source>
</evidence>
<dbReference type="InterPro" id="IPR025979">
    <property type="entry name" value="ChrR-like_cupin_dom"/>
</dbReference>
<sequence>MTIYHHLNDETLMAYAAGSVSESMSFVIATHLSLCPNCRNKVIEMESLGGVALEDETQLAMQSGALDTVLGMLDDDFSKEKLTPANDQNKSDIPMPLAQYIPSELNEIKWKNMAPGIKTFPLTEVKAGSGSVRLLKISPGVTIPEHSHSGSELTLVLKGSFSDEIGRFKAGDIADLDDDTNHQPIADSSEDCICLVVTEGPLQFKALVPRLMQYFVGM</sequence>
<accession>A0A1C3RH17</accession>
<dbReference type="InterPro" id="IPR011051">
    <property type="entry name" value="RmlC_Cupin_sf"/>
</dbReference>
<dbReference type="Gene3D" id="1.10.10.1320">
    <property type="entry name" value="Anti-sigma factor, zinc-finger domain"/>
    <property type="match status" value="1"/>
</dbReference>
<dbReference type="STRING" id="1867952.MTBPR1_210002"/>
<keyword evidence="3" id="KW-1185">Reference proteome</keyword>
<reference evidence="2 3" key="1">
    <citation type="submission" date="2016-07" db="EMBL/GenBank/DDBJ databases">
        <authorList>
            <person name="Lefevre C.T."/>
        </authorList>
    </citation>
    <scope>NUCLEOTIDE SEQUENCE [LARGE SCALE GENOMIC DNA]</scope>
    <source>
        <strain evidence="2">PR1</strain>
    </source>
</reference>
<name>A0A1C3RH17_9PROT</name>
<evidence type="ECO:0000313" key="2">
    <source>
        <dbReference type="EMBL" id="SCA56550.1"/>
    </source>
</evidence>
<dbReference type="EMBL" id="FLYE01000014">
    <property type="protein sequence ID" value="SCA56550.1"/>
    <property type="molecule type" value="Genomic_DNA"/>
</dbReference>
<evidence type="ECO:0000259" key="1">
    <source>
        <dbReference type="Pfam" id="PF12973"/>
    </source>
</evidence>
<dbReference type="CDD" id="cd20301">
    <property type="entry name" value="cupin_ChrR"/>
    <property type="match status" value="1"/>
</dbReference>
<dbReference type="InterPro" id="IPR041916">
    <property type="entry name" value="Anti_sigma_zinc_sf"/>
</dbReference>
<dbReference type="Proteomes" id="UP000231658">
    <property type="component" value="Unassembled WGS sequence"/>
</dbReference>
<dbReference type="AlphaFoldDB" id="A0A1C3RH17"/>
<proteinExistence type="predicted"/>
<dbReference type="Gene3D" id="2.60.120.10">
    <property type="entry name" value="Jelly Rolls"/>
    <property type="match status" value="1"/>
</dbReference>
<dbReference type="RefSeq" id="WP_069188652.1">
    <property type="nucleotide sequence ID" value="NZ_FLYE01000014.1"/>
</dbReference>
<feature type="domain" description="ChrR-like cupin" evidence="1">
    <location>
        <begin position="104"/>
        <end position="198"/>
    </location>
</feature>